<evidence type="ECO:0000313" key="2">
    <source>
        <dbReference type="Proteomes" id="UP001157502"/>
    </source>
</evidence>
<dbReference type="EMBL" id="CM055743">
    <property type="protein sequence ID" value="KAJ7999664.1"/>
    <property type="molecule type" value="Genomic_DNA"/>
</dbReference>
<name>A0ACC2G7P3_DALPE</name>
<accession>A0ACC2G7P3</accession>
<proteinExistence type="predicted"/>
<keyword evidence="2" id="KW-1185">Reference proteome</keyword>
<reference evidence="1" key="1">
    <citation type="submission" date="2021-05" db="EMBL/GenBank/DDBJ databases">
        <authorList>
            <person name="Pan Q."/>
            <person name="Jouanno E."/>
            <person name="Zahm M."/>
            <person name="Klopp C."/>
            <person name="Cabau C."/>
            <person name="Louis A."/>
            <person name="Berthelot C."/>
            <person name="Parey E."/>
            <person name="Roest Crollius H."/>
            <person name="Montfort J."/>
            <person name="Robinson-Rechavi M."/>
            <person name="Bouchez O."/>
            <person name="Lampietro C."/>
            <person name="Lopez Roques C."/>
            <person name="Donnadieu C."/>
            <person name="Postlethwait J."/>
            <person name="Bobe J."/>
            <person name="Dillon D."/>
            <person name="Chandos A."/>
            <person name="von Hippel F."/>
            <person name="Guiguen Y."/>
        </authorList>
    </citation>
    <scope>NUCLEOTIDE SEQUENCE</scope>
    <source>
        <strain evidence="1">YG-Jan2019</strain>
    </source>
</reference>
<sequence>MVTAEARGAGIACHQKPSHQPPNGKDGSLALFVKTRLIPNRVTLFCVPVTGTLIPLRSNKDVIAVRANHSPTDSPGSFGGPRSPLFGEPPPPLSDGPSLLS</sequence>
<protein>
    <submittedName>
        <fullName evidence="1">Uncharacterized protein</fullName>
    </submittedName>
</protein>
<dbReference type="Proteomes" id="UP001157502">
    <property type="component" value="Chromosome 16"/>
</dbReference>
<comment type="caution">
    <text evidence="1">The sequence shown here is derived from an EMBL/GenBank/DDBJ whole genome shotgun (WGS) entry which is preliminary data.</text>
</comment>
<evidence type="ECO:0000313" key="1">
    <source>
        <dbReference type="EMBL" id="KAJ7999664.1"/>
    </source>
</evidence>
<organism evidence="1 2">
    <name type="scientific">Dallia pectoralis</name>
    <name type="common">Alaska blackfish</name>
    <dbReference type="NCBI Taxonomy" id="75939"/>
    <lineage>
        <taxon>Eukaryota</taxon>
        <taxon>Metazoa</taxon>
        <taxon>Chordata</taxon>
        <taxon>Craniata</taxon>
        <taxon>Vertebrata</taxon>
        <taxon>Euteleostomi</taxon>
        <taxon>Actinopterygii</taxon>
        <taxon>Neopterygii</taxon>
        <taxon>Teleostei</taxon>
        <taxon>Protacanthopterygii</taxon>
        <taxon>Esociformes</taxon>
        <taxon>Umbridae</taxon>
        <taxon>Dallia</taxon>
    </lineage>
</organism>
<gene>
    <name evidence="1" type="ORF">DPEC_G00196760</name>
</gene>